<feature type="non-terminal residue" evidence="1">
    <location>
        <position position="68"/>
    </location>
</feature>
<protein>
    <submittedName>
        <fullName evidence="1">Uncharacterized protein</fullName>
    </submittedName>
</protein>
<gene>
    <name evidence="1" type="primary">ORF36664</name>
</gene>
<organism evidence="1">
    <name type="scientific">Arion vulgaris</name>
    <dbReference type="NCBI Taxonomy" id="1028688"/>
    <lineage>
        <taxon>Eukaryota</taxon>
        <taxon>Metazoa</taxon>
        <taxon>Spiralia</taxon>
        <taxon>Lophotrochozoa</taxon>
        <taxon>Mollusca</taxon>
        <taxon>Gastropoda</taxon>
        <taxon>Heterobranchia</taxon>
        <taxon>Euthyneura</taxon>
        <taxon>Panpulmonata</taxon>
        <taxon>Eupulmonata</taxon>
        <taxon>Stylommatophora</taxon>
        <taxon>Helicina</taxon>
        <taxon>Arionoidea</taxon>
        <taxon>Arionidae</taxon>
        <taxon>Arion</taxon>
    </lineage>
</organism>
<proteinExistence type="predicted"/>
<name>A0A0B6YTJ0_9EUPU</name>
<feature type="non-terminal residue" evidence="1">
    <location>
        <position position="1"/>
    </location>
</feature>
<reference evidence="1" key="1">
    <citation type="submission" date="2014-12" db="EMBL/GenBank/DDBJ databases">
        <title>Insight into the proteome of Arion vulgaris.</title>
        <authorList>
            <person name="Aradska J."/>
            <person name="Bulat T."/>
            <person name="Smidak R."/>
            <person name="Sarate P."/>
            <person name="Gangsoo J."/>
            <person name="Sialana F."/>
            <person name="Bilban M."/>
            <person name="Lubec G."/>
        </authorList>
    </citation>
    <scope>NUCLEOTIDE SEQUENCE</scope>
    <source>
        <tissue evidence="1">Skin</tissue>
    </source>
</reference>
<sequence>NVTHTRNDLKTYSINLPKTFSGAFIAVVRVTALPNNCSSNLAGPSIHSDVFPVRYAEVSHSQTMCTNW</sequence>
<dbReference type="EMBL" id="HACG01012683">
    <property type="protein sequence ID" value="CEK59548.1"/>
    <property type="molecule type" value="Transcribed_RNA"/>
</dbReference>
<evidence type="ECO:0000313" key="1">
    <source>
        <dbReference type="EMBL" id="CEK59548.1"/>
    </source>
</evidence>
<accession>A0A0B6YTJ0</accession>
<dbReference type="AlphaFoldDB" id="A0A0B6YTJ0"/>